<dbReference type="Proteomes" id="UP000319783">
    <property type="component" value="Unassembled WGS sequence"/>
</dbReference>
<reference evidence="2 3" key="1">
    <citation type="submission" date="2019-04" db="EMBL/GenBank/DDBJ databases">
        <title>Genome of a novel bacterium Candidatus Jettenia ecosi reconstructed from metagenome of an anammox bioreactor.</title>
        <authorList>
            <person name="Mardanov A.V."/>
            <person name="Beletsky A.V."/>
            <person name="Ravin N.V."/>
            <person name="Botchkova E.A."/>
            <person name="Litti Y.V."/>
            <person name="Nozhevnikova A.N."/>
        </authorList>
    </citation>
    <scope>NUCLEOTIDE SEQUENCE [LARGE SCALE GENOMIC DNA]</scope>
    <source>
        <strain evidence="2">J2</strain>
    </source>
</reference>
<dbReference type="AlphaFoldDB" id="A0A533QBY3"/>
<dbReference type="EMBL" id="SULG01000129">
    <property type="protein sequence ID" value="TLD40131.1"/>
    <property type="molecule type" value="Genomic_DNA"/>
</dbReference>
<sequence>MFEDVFSCSISEGALDSILKEGSAHVEEPVERIKEHLKAASIVCFDETSMSSNGNNYWLHSASTKELT</sequence>
<feature type="domain" description="Transposase IS66 central" evidence="1">
    <location>
        <begin position="7"/>
        <end position="66"/>
    </location>
</feature>
<evidence type="ECO:0000313" key="3">
    <source>
        <dbReference type="Proteomes" id="UP000319783"/>
    </source>
</evidence>
<accession>A0A533QBY3</accession>
<evidence type="ECO:0000259" key="1">
    <source>
        <dbReference type="Pfam" id="PF03050"/>
    </source>
</evidence>
<name>A0A533QBY3_9BACT</name>
<organism evidence="2 3">
    <name type="scientific">Candidatus Jettenia ecosi</name>
    <dbReference type="NCBI Taxonomy" id="2494326"/>
    <lineage>
        <taxon>Bacteria</taxon>
        <taxon>Pseudomonadati</taxon>
        <taxon>Planctomycetota</taxon>
        <taxon>Candidatus Brocadiia</taxon>
        <taxon>Candidatus Brocadiales</taxon>
        <taxon>Candidatus Brocadiaceae</taxon>
        <taxon>Candidatus Jettenia</taxon>
    </lineage>
</organism>
<proteinExistence type="predicted"/>
<dbReference type="InterPro" id="IPR004291">
    <property type="entry name" value="Transposase_IS66_central"/>
</dbReference>
<gene>
    <name evidence="2" type="ORF">JETT_3607</name>
</gene>
<comment type="caution">
    <text evidence="2">The sequence shown here is derived from an EMBL/GenBank/DDBJ whole genome shotgun (WGS) entry which is preliminary data.</text>
</comment>
<dbReference type="Pfam" id="PF03050">
    <property type="entry name" value="DDE_Tnp_IS66"/>
    <property type="match status" value="1"/>
</dbReference>
<protein>
    <submittedName>
        <fullName evidence="2">Mobile element protein</fullName>
    </submittedName>
</protein>
<evidence type="ECO:0000313" key="2">
    <source>
        <dbReference type="EMBL" id="TLD40131.1"/>
    </source>
</evidence>